<keyword evidence="2 3" id="KW-0802">TPR repeat</keyword>
<dbReference type="AlphaFoldDB" id="A0A7S3Y020"/>
<dbReference type="InterPro" id="IPR014266">
    <property type="entry name" value="PEP-CTERM_TPR_PrsT"/>
</dbReference>
<gene>
    <name evidence="4" type="ORF">HAKA00212_LOCUS16006</name>
</gene>
<feature type="repeat" description="TPR" evidence="3">
    <location>
        <begin position="203"/>
        <end position="236"/>
    </location>
</feature>
<evidence type="ECO:0000256" key="2">
    <source>
        <dbReference type="ARBA" id="ARBA00022803"/>
    </source>
</evidence>
<dbReference type="PROSITE" id="PS50005">
    <property type="entry name" value="TPR"/>
    <property type="match status" value="3"/>
</dbReference>
<dbReference type="SUPFAM" id="SSF48452">
    <property type="entry name" value="TPR-like"/>
    <property type="match status" value="4"/>
</dbReference>
<dbReference type="Gene3D" id="1.25.40.10">
    <property type="entry name" value="Tetratricopeptide repeat domain"/>
    <property type="match status" value="5"/>
</dbReference>
<organism evidence="4">
    <name type="scientific">Heterosigma akashiwo</name>
    <name type="common">Chromophytic alga</name>
    <name type="synonym">Heterosigma carterae</name>
    <dbReference type="NCBI Taxonomy" id="2829"/>
    <lineage>
        <taxon>Eukaryota</taxon>
        <taxon>Sar</taxon>
        <taxon>Stramenopiles</taxon>
        <taxon>Ochrophyta</taxon>
        <taxon>Raphidophyceae</taxon>
        <taxon>Chattonellales</taxon>
        <taxon>Chattonellaceae</taxon>
        <taxon>Heterosigma</taxon>
    </lineage>
</organism>
<dbReference type="NCBIfam" id="TIGR02917">
    <property type="entry name" value="PEP_TPR_lipo"/>
    <property type="match status" value="1"/>
</dbReference>
<dbReference type="PANTHER" id="PTHR45586:SF14">
    <property type="entry name" value="TETRATRICOPEPTIDE TPR_2 REPEAT PROTEIN"/>
    <property type="match status" value="1"/>
</dbReference>
<proteinExistence type="predicted"/>
<feature type="repeat" description="TPR" evidence="3">
    <location>
        <begin position="780"/>
        <end position="813"/>
    </location>
</feature>
<dbReference type="Pfam" id="PF14559">
    <property type="entry name" value="TPR_19"/>
    <property type="match status" value="1"/>
</dbReference>
<evidence type="ECO:0000256" key="1">
    <source>
        <dbReference type="ARBA" id="ARBA00022737"/>
    </source>
</evidence>
<dbReference type="EMBL" id="HBIU01034812">
    <property type="protein sequence ID" value="CAE0637231.1"/>
    <property type="molecule type" value="Transcribed_RNA"/>
</dbReference>
<accession>A0A7S3Y020</accession>
<protein>
    <recommendedName>
        <fullName evidence="5">PEP-CTERM system TPR-repeat lipoprotein</fullName>
    </recommendedName>
</protein>
<feature type="repeat" description="TPR" evidence="3">
    <location>
        <begin position="135"/>
        <end position="168"/>
    </location>
</feature>
<keyword evidence="1" id="KW-0677">Repeat</keyword>
<reference evidence="4" key="1">
    <citation type="submission" date="2021-01" db="EMBL/GenBank/DDBJ databases">
        <authorList>
            <person name="Corre E."/>
            <person name="Pelletier E."/>
            <person name="Niang G."/>
            <person name="Scheremetjew M."/>
            <person name="Finn R."/>
            <person name="Kale V."/>
            <person name="Holt S."/>
            <person name="Cochrane G."/>
            <person name="Meng A."/>
            <person name="Brown T."/>
            <person name="Cohen L."/>
        </authorList>
    </citation>
    <scope>NUCLEOTIDE SEQUENCE</scope>
    <source>
        <strain evidence="4">CCMP3107</strain>
    </source>
</reference>
<name>A0A7S3Y020_HETAK</name>
<evidence type="ECO:0000256" key="3">
    <source>
        <dbReference type="PROSITE-ProRule" id="PRU00339"/>
    </source>
</evidence>
<dbReference type="SMART" id="SM00028">
    <property type="entry name" value="TPR"/>
    <property type="match status" value="13"/>
</dbReference>
<sequence>MSTRGMGRRCRPGLAAVLVAVSLLVGCFGPSASQFVASGQARLAAGDLPAAAIEFRNALQKDASLAEARFLLGSTLLRQGDAAAAFAELDRADRQGFDADQLVPLMARALSQQGRYDMLLTRFATTTLRDPLAMAALQVSLGRAYLATRQTEPAAAAIEQALSAAPGNLEALQLQARLMASRGDLAPAIERLQALIAQHPQADSTWLTLADLQLAAGQTQAARQSYASAIQLNPAGTQAYLSLLPLQLAAGDLAAAETTLAALEKVDAKAPLTSYYKAWLKLERGQLAQAQELGEGLLKRSPENADLLLLVGAIESRKGALDRAADLLGKAVAAAPDALRPRMLLAQTQLRLGDADKSLRTLQPLLNREPAPAEALVLAAAAASRGGDAAKAEQLLMRAVATDPQHLLARIALAVARIAKGQVDDGLKQLRELARTTPQLAPDATLIDQLLRQRRFDAALQAIQAVEAKPDGKLVGELLRGRLELARNNRAQAREAFDAVLKADATNTQAATALASLDLADQRPEAARARLQRLLDQDPANSSARSALLSLEIDRGASGDELIAMARQAVKLAPTSRELRLDLIRMLLAKPDARGAAQVAQESAGLLGEDPELLAAQGQAQLLAGEANLASKSFARLQALKPGLPQVHLWLADAYREAGDGARALQALKAGLQRLPDEPALYRAEALLLSGQGQPDQALEVAQQLKARDKTGWQGLLLEGDLLAQQRRDGDALRAYTAALATNPSTLLAVRVHQTMLRAGKAEDASAFERKRLAEQPRDFGFVSHLADTALRAGRFDAAEARFRQALALQPQNPVPLNNLAWLMVRQGKSAVALDFAERAVKLAPRQPDFLDTLAEVRASLMQYDAAVQAQQQALVLAPENHLHRLHLAKYLLQAGKKAEAKAELTRLARLGDRFDLQAEVQRMLATL</sequence>
<dbReference type="InterPro" id="IPR011990">
    <property type="entry name" value="TPR-like_helical_dom_sf"/>
</dbReference>
<evidence type="ECO:0008006" key="5">
    <source>
        <dbReference type="Google" id="ProtNLM"/>
    </source>
</evidence>
<dbReference type="PROSITE" id="PS51257">
    <property type="entry name" value="PROKAR_LIPOPROTEIN"/>
    <property type="match status" value="1"/>
</dbReference>
<dbReference type="Pfam" id="PF13432">
    <property type="entry name" value="TPR_16"/>
    <property type="match status" value="6"/>
</dbReference>
<dbReference type="InterPro" id="IPR019734">
    <property type="entry name" value="TPR_rpt"/>
</dbReference>
<dbReference type="PANTHER" id="PTHR45586">
    <property type="entry name" value="TPR REPEAT-CONTAINING PROTEIN PA4667"/>
    <property type="match status" value="1"/>
</dbReference>
<dbReference type="InterPro" id="IPR051012">
    <property type="entry name" value="CellSynth/LPSAsmb/PSIAsmb"/>
</dbReference>
<evidence type="ECO:0000313" key="4">
    <source>
        <dbReference type="EMBL" id="CAE0637231.1"/>
    </source>
</evidence>